<evidence type="ECO:0000259" key="3">
    <source>
        <dbReference type="Pfam" id="PF00884"/>
    </source>
</evidence>
<dbReference type="Pfam" id="PF00884">
    <property type="entry name" value="Sulfatase"/>
    <property type="match status" value="1"/>
</dbReference>
<dbReference type="InterPro" id="IPR000917">
    <property type="entry name" value="Sulfatase_N"/>
</dbReference>
<dbReference type="GO" id="GO:0046872">
    <property type="term" value="F:metal ion binding"/>
    <property type="evidence" value="ECO:0007669"/>
    <property type="project" value="UniProtKB-KW"/>
</dbReference>
<sequence>MATTRINHAGMSRPNVLLICTDHWPGKMIGALGHPTIQSPTVDQMVRNGIAFTNAYSTTPMCIPARRELMTGVFSRTHGDRVFNDKLPMPDLPTIAQTFRDAGYQAHGVGKFHINPPRNRIGFDDVLIHEAGRLGDRDDQMVEDDYEHFLTERGYPGLETQGGIHNTYEYKPWYLPEYLHYTNWTAREMSRFIARRDRDRPSFWYMSFDAPHPPLDAPQSYMEIYRGLEIDEPFVGDWATDYEGMPFALKARPASYREKALSSDVTRQIRAGFYALSTHIDHQVRSVIGLLREQGILDNTILMFTSDHGNMLGNHGLYNIGLFYEWCANVPMVLVPTPAQVELMGPGRVDDRL</sequence>
<dbReference type="AlphaFoldDB" id="A0A382I494"/>
<name>A0A382I494_9ZZZZ</name>
<dbReference type="PANTHER" id="PTHR45953">
    <property type="entry name" value="IDURONATE 2-SULFATASE"/>
    <property type="match status" value="1"/>
</dbReference>
<organism evidence="4">
    <name type="scientific">marine metagenome</name>
    <dbReference type="NCBI Taxonomy" id="408172"/>
    <lineage>
        <taxon>unclassified sequences</taxon>
        <taxon>metagenomes</taxon>
        <taxon>ecological metagenomes</taxon>
    </lineage>
</organism>
<evidence type="ECO:0000256" key="2">
    <source>
        <dbReference type="ARBA" id="ARBA00022801"/>
    </source>
</evidence>
<dbReference type="EMBL" id="UINC01064967">
    <property type="protein sequence ID" value="SVB94142.1"/>
    <property type="molecule type" value="Genomic_DNA"/>
</dbReference>
<feature type="domain" description="Sulfatase N-terminal" evidence="3">
    <location>
        <begin position="14"/>
        <end position="321"/>
    </location>
</feature>
<dbReference type="Gene3D" id="3.40.720.10">
    <property type="entry name" value="Alkaline Phosphatase, subunit A"/>
    <property type="match status" value="1"/>
</dbReference>
<dbReference type="InterPro" id="IPR017850">
    <property type="entry name" value="Alkaline_phosphatase_core_sf"/>
</dbReference>
<dbReference type="CDD" id="cd16022">
    <property type="entry name" value="sulfatase_like"/>
    <property type="match status" value="1"/>
</dbReference>
<feature type="non-terminal residue" evidence="4">
    <location>
        <position position="353"/>
    </location>
</feature>
<evidence type="ECO:0000313" key="4">
    <source>
        <dbReference type="EMBL" id="SVB94142.1"/>
    </source>
</evidence>
<dbReference type="GO" id="GO:0008484">
    <property type="term" value="F:sulfuric ester hydrolase activity"/>
    <property type="evidence" value="ECO:0007669"/>
    <property type="project" value="TreeGrafter"/>
</dbReference>
<dbReference type="GO" id="GO:0005737">
    <property type="term" value="C:cytoplasm"/>
    <property type="evidence" value="ECO:0007669"/>
    <property type="project" value="TreeGrafter"/>
</dbReference>
<accession>A0A382I494</accession>
<dbReference type="SUPFAM" id="SSF53649">
    <property type="entry name" value="Alkaline phosphatase-like"/>
    <property type="match status" value="1"/>
</dbReference>
<keyword evidence="1" id="KW-0479">Metal-binding</keyword>
<dbReference type="PANTHER" id="PTHR45953:SF1">
    <property type="entry name" value="IDURONATE 2-SULFATASE"/>
    <property type="match status" value="1"/>
</dbReference>
<gene>
    <name evidence="4" type="ORF">METZ01_LOCUS246996</name>
</gene>
<evidence type="ECO:0000256" key="1">
    <source>
        <dbReference type="ARBA" id="ARBA00022723"/>
    </source>
</evidence>
<proteinExistence type="predicted"/>
<protein>
    <recommendedName>
        <fullName evidence="3">Sulfatase N-terminal domain-containing protein</fullName>
    </recommendedName>
</protein>
<keyword evidence="2" id="KW-0378">Hydrolase</keyword>
<reference evidence="4" key="1">
    <citation type="submission" date="2018-05" db="EMBL/GenBank/DDBJ databases">
        <authorList>
            <person name="Lanie J.A."/>
            <person name="Ng W.-L."/>
            <person name="Kazmierczak K.M."/>
            <person name="Andrzejewski T.M."/>
            <person name="Davidsen T.M."/>
            <person name="Wayne K.J."/>
            <person name="Tettelin H."/>
            <person name="Glass J.I."/>
            <person name="Rusch D."/>
            <person name="Podicherti R."/>
            <person name="Tsui H.-C.T."/>
            <person name="Winkler M.E."/>
        </authorList>
    </citation>
    <scope>NUCLEOTIDE SEQUENCE</scope>
</reference>